<dbReference type="STRING" id="1445607.JCM10512_2312"/>
<evidence type="ECO:0000259" key="1">
    <source>
        <dbReference type="Pfam" id="PF16334"/>
    </source>
</evidence>
<keyword evidence="3" id="KW-1185">Reference proteome</keyword>
<organism evidence="2 3">
    <name type="scientific">Bacteroides reticulotermitis JCM 10512</name>
    <dbReference type="NCBI Taxonomy" id="1445607"/>
    <lineage>
        <taxon>Bacteria</taxon>
        <taxon>Pseudomonadati</taxon>
        <taxon>Bacteroidota</taxon>
        <taxon>Bacteroidia</taxon>
        <taxon>Bacteroidales</taxon>
        <taxon>Bacteroidaceae</taxon>
        <taxon>Bacteroides</taxon>
    </lineage>
</organism>
<dbReference type="PANTHER" id="PTHR31987">
    <property type="entry name" value="GLUTAMINASE A-RELATED"/>
    <property type="match status" value="1"/>
</dbReference>
<dbReference type="EMBL" id="BAIV01000013">
    <property type="protein sequence ID" value="GAE84002.1"/>
    <property type="molecule type" value="Genomic_DNA"/>
</dbReference>
<evidence type="ECO:0000313" key="2">
    <source>
        <dbReference type="EMBL" id="GAE84002.1"/>
    </source>
</evidence>
<dbReference type="InterPro" id="IPR052743">
    <property type="entry name" value="Glutaminase_GtaA"/>
</dbReference>
<reference evidence="2 3" key="1">
    <citation type="journal article" date="2014" name="Genome Announc.">
        <title>Draft Genome Sequence of Bacteroides reticulotermitis Strain JCM 10512T, Isolated from the Gut of a Termite.</title>
        <authorList>
            <person name="Yuki M."/>
            <person name="Oshima K."/>
            <person name="Suda W."/>
            <person name="Sakamoto M."/>
            <person name="Iida T."/>
            <person name="Hattori M."/>
            <person name="Ohkuma M."/>
        </authorList>
    </citation>
    <scope>NUCLEOTIDE SEQUENCE [LARGE SCALE GENOMIC DNA]</scope>
    <source>
        <strain evidence="2 3">JCM 10512</strain>
    </source>
</reference>
<protein>
    <submittedName>
        <fullName evidence="2">Glutaminase A</fullName>
    </submittedName>
</protein>
<gene>
    <name evidence="2" type="ORF">JCM10512_2312</name>
</gene>
<sequence length="161" mass="18037">MKQQLMMLLLGTASVFCSCSPGVEQHDKNELRAPAYPLVTIDPYTSAWSFTDKLYDGSVRHWTGKEFPLIGVAKVDGQTYRFLGTEELELRPLVKTSEQGSWIGKYTTQQPADGWQNVGFEDAAWKEGEGAFGTKENELLRKRNGEKNISGCVGQPIFRKT</sequence>
<accession>W4UT82</accession>
<dbReference type="Pfam" id="PF16334">
    <property type="entry name" value="DUF4964"/>
    <property type="match status" value="1"/>
</dbReference>
<dbReference type="Proteomes" id="UP000019131">
    <property type="component" value="Unassembled WGS sequence"/>
</dbReference>
<feature type="domain" description="DUF4964" evidence="1">
    <location>
        <begin position="14"/>
        <end position="95"/>
    </location>
</feature>
<proteinExistence type="predicted"/>
<dbReference type="AlphaFoldDB" id="W4UT82"/>
<comment type="caution">
    <text evidence="2">The sequence shown here is derived from an EMBL/GenBank/DDBJ whole genome shotgun (WGS) entry which is preliminary data.</text>
</comment>
<dbReference type="PROSITE" id="PS51257">
    <property type="entry name" value="PROKAR_LIPOPROTEIN"/>
    <property type="match status" value="1"/>
</dbReference>
<name>W4UT82_9BACE</name>
<dbReference type="InterPro" id="IPR032515">
    <property type="entry name" value="DUF4964"/>
</dbReference>
<evidence type="ECO:0000313" key="3">
    <source>
        <dbReference type="Proteomes" id="UP000019131"/>
    </source>
</evidence>
<dbReference type="PANTHER" id="PTHR31987:SF1">
    <property type="entry name" value="GLUTAMINASE A"/>
    <property type="match status" value="1"/>
</dbReference>